<evidence type="ECO:0000256" key="3">
    <source>
        <dbReference type="ARBA" id="ARBA00022676"/>
    </source>
</evidence>
<keyword evidence="7" id="KW-1133">Transmembrane helix</keyword>
<dbReference type="InterPro" id="IPR001675">
    <property type="entry name" value="Glyco_trans_29"/>
</dbReference>
<keyword evidence="4" id="KW-0808">Transferase</keyword>
<feature type="region of interest" description="Disordered" evidence="11">
    <location>
        <begin position="32"/>
        <end position="55"/>
    </location>
</feature>
<evidence type="ECO:0000256" key="8">
    <source>
        <dbReference type="ARBA" id="ARBA00023034"/>
    </source>
</evidence>
<protein>
    <submittedName>
        <fullName evidence="12">Uncharacterized protein</fullName>
    </submittedName>
</protein>
<keyword evidence="9" id="KW-0472">Membrane</keyword>
<evidence type="ECO:0000256" key="4">
    <source>
        <dbReference type="ARBA" id="ARBA00022679"/>
    </source>
</evidence>
<evidence type="ECO:0000256" key="9">
    <source>
        <dbReference type="ARBA" id="ARBA00023136"/>
    </source>
</evidence>
<accession>A0AAE0BBU5</accession>
<keyword evidence="8" id="KW-0333">Golgi apparatus</keyword>
<dbReference type="GO" id="GO:0008373">
    <property type="term" value="F:sialyltransferase activity"/>
    <property type="evidence" value="ECO:0007669"/>
    <property type="project" value="InterPro"/>
</dbReference>
<dbReference type="EMBL" id="LGRX02035680">
    <property type="protein sequence ID" value="KAK3233552.1"/>
    <property type="molecule type" value="Genomic_DNA"/>
</dbReference>
<dbReference type="GO" id="GO:0000139">
    <property type="term" value="C:Golgi membrane"/>
    <property type="evidence" value="ECO:0007669"/>
    <property type="project" value="UniProtKB-SubCell"/>
</dbReference>
<reference evidence="12 13" key="1">
    <citation type="journal article" date="2015" name="Genome Biol. Evol.">
        <title>Comparative Genomics of a Bacterivorous Green Alga Reveals Evolutionary Causalities and Consequences of Phago-Mixotrophic Mode of Nutrition.</title>
        <authorList>
            <person name="Burns J.A."/>
            <person name="Paasch A."/>
            <person name="Narechania A."/>
            <person name="Kim E."/>
        </authorList>
    </citation>
    <scope>NUCLEOTIDE SEQUENCE [LARGE SCALE GENOMIC DNA]</scope>
    <source>
        <strain evidence="12 13">PLY_AMNH</strain>
    </source>
</reference>
<keyword evidence="6" id="KW-0735">Signal-anchor</keyword>
<comment type="similarity">
    <text evidence="2">Belongs to the glycosyltransferase 29 family.</text>
</comment>
<evidence type="ECO:0000313" key="13">
    <source>
        <dbReference type="Proteomes" id="UP001190700"/>
    </source>
</evidence>
<keyword evidence="3" id="KW-0328">Glycosyltransferase</keyword>
<evidence type="ECO:0000256" key="1">
    <source>
        <dbReference type="ARBA" id="ARBA00004323"/>
    </source>
</evidence>
<proteinExistence type="inferred from homology"/>
<gene>
    <name evidence="12" type="ORF">CYMTET_56163</name>
</gene>
<name>A0AAE0BBU5_9CHLO</name>
<evidence type="ECO:0000313" key="12">
    <source>
        <dbReference type="EMBL" id="KAK3233552.1"/>
    </source>
</evidence>
<organism evidence="12 13">
    <name type="scientific">Cymbomonas tetramitiformis</name>
    <dbReference type="NCBI Taxonomy" id="36881"/>
    <lineage>
        <taxon>Eukaryota</taxon>
        <taxon>Viridiplantae</taxon>
        <taxon>Chlorophyta</taxon>
        <taxon>Pyramimonadophyceae</taxon>
        <taxon>Pyramimonadales</taxon>
        <taxon>Pyramimonadaceae</taxon>
        <taxon>Cymbomonas</taxon>
    </lineage>
</organism>
<dbReference type="AlphaFoldDB" id="A0AAE0BBU5"/>
<evidence type="ECO:0000256" key="6">
    <source>
        <dbReference type="ARBA" id="ARBA00022968"/>
    </source>
</evidence>
<comment type="caution">
    <text evidence="12">The sequence shown here is derived from an EMBL/GenBank/DDBJ whole genome shotgun (WGS) entry which is preliminary data.</text>
</comment>
<evidence type="ECO:0000256" key="2">
    <source>
        <dbReference type="ARBA" id="ARBA00006003"/>
    </source>
</evidence>
<evidence type="ECO:0000256" key="10">
    <source>
        <dbReference type="ARBA" id="ARBA00023180"/>
    </source>
</evidence>
<keyword evidence="13" id="KW-1185">Reference proteome</keyword>
<evidence type="ECO:0000256" key="5">
    <source>
        <dbReference type="ARBA" id="ARBA00022692"/>
    </source>
</evidence>
<dbReference type="Gene3D" id="3.90.1480.20">
    <property type="entry name" value="Glycosyl transferase family 29"/>
    <property type="match status" value="1"/>
</dbReference>
<evidence type="ECO:0000256" key="11">
    <source>
        <dbReference type="SAM" id="MobiDB-lite"/>
    </source>
</evidence>
<keyword evidence="5" id="KW-0812">Transmembrane</keyword>
<keyword evidence="10" id="KW-0325">Glycoprotein</keyword>
<dbReference type="InterPro" id="IPR038578">
    <property type="entry name" value="GT29-like_sf"/>
</dbReference>
<sequence length="231" mass="25869">MERAVSTCSSIRSGRILRPLLTGVFGRLQHHDARHAPRRQKMKSPPAPPETTLEEEEELYAPLIGRRTTFRLLNRKHGLKLAPLGEAPNRTAKYRPADDKEAFVFWHHGSIQQASSVAGAFAQQRLYFLSADLLDWSVAVYSALRADMHGLGAGPSGCYAALSSGMHGVLLAIQLCQEVNLYGFSLSKMELEKQVHFRPIRERPSQAHDWDFDALVYRLLHIAGRIQICGT</sequence>
<dbReference type="Proteomes" id="UP001190700">
    <property type="component" value="Unassembled WGS sequence"/>
</dbReference>
<dbReference type="Pfam" id="PF00777">
    <property type="entry name" value="Glyco_transf_29"/>
    <property type="match status" value="1"/>
</dbReference>
<evidence type="ECO:0000256" key="7">
    <source>
        <dbReference type="ARBA" id="ARBA00022989"/>
    </source>
</evidence>
<comment type="subcellular location">
    <subcellularLocation>
        <location evidence="1">Golgi apparatus membrane</location>
        <topology evidence="1">Single-pass type II membrane protein</topology>
    </subcellularLocation>
</comment>